<protein>
    <submittedName>
        <fullName evidence="2">Uncharacterized protein, PH0010 family/AmmeMemoRadiSam system protein A</fullName>
    </submittedName>
</protein>
<dbReference type="PANTHER" id="PTHR13016:SF0">
    <property type="entry name" value="AMME SYNDROME CANDIDATE GENE 1 PROTEIN"/>
    <property type="match status" value="1"/>
</dbReference>
<evidence type="ECO:0000313" key="2">
    <source>
        <dbReference type="EMBL" id="SEB11939.1"/>
    </source>
</evidence>
<organism evidence="2 3">
    <name type="scientific">Thiothrix caldifontis</name>
    <dbReference type="NCBI Taxonomy" id="525918"/>
    <lineage>
        <taxon>Bacteria</taxon>
        <taxon>Pseudomonadati</taxon>
        <taxon>Pseudomonadota</taxon>
        <taxon>Gammaproteobacteria</taxon>
        <taxon>Thiotrichales</taxon>
        <taxon>Thiotrichaceae</taxon>
        <taxon>Thiothrix</taxon>
    </lineage>
</organism>
<evidence type="ECO:0000259" key="1">
    <source>
        <dbReference type="PROSITE" id="PS51112"/>
    </source>
</evidence>
<dbReference type="Gene3D" id="3.30.700.20">
    <property type="entry name" value="Hypothetical protein ph0010, domain 1"/>
    <property type="match status" value="1"/>
</dbReference>
<dbReference type="NCBIfam" id="TIGR00296">
    <property type="entry name" value="TIGR00296 family protein"/>
    <property type="match status" value="1"/>
</dbReference>
<dbReference type="RefSeq" id="WP_093070963.1">
    <property type="nucleotide sequence ID" value="NZ_FNQP01000038.1"/>
</dbReference>
<dbReference type="InterPro" id="IPR027485">
    <property type="entry name" value="AMMECR1_N"/>
</dbReference>
<proteinExistence type="predicted"/>
<dbReference type="STRING" id="525918.SAMN05660964_03655"/>
<dbReference type="EMBL" id="FNQP01000038">
    <property type="protein sequence ID" value="SEB11939.1"/>
    <property type="molecule type" value="Genomic_DNA"/>
</dbReference>
<evidence type="ECO:0000313" key="3">
    <source>
        <dbReference type="Proteomes" id="UP000199397"/>
    </source>
</evidence>
<dbReference type="Proteomes" id="UP000199397">
    <property type="component" value="Unassembled WGS sequence"/>
</dbReference>
<accession>A0A1H4GQK1</accession>
<reference evidence="2 3" key="1">
    <citation type="submission" date="2016-10" db="EMBL/GenBank/DDBJ databases">
        <authorList>
            <person name="de Groot N.N."/>
        </authorList>
    </citation>
    <scope>NUCLEOTIDE SEQUENCE [LARGE SCALE GENOMIC DNA]</scope>
    <source>
        <strain evidence="2 3">DSM 21228</strain>
    </source>
</reference>
<dbReference type="SUPFAM" id="SSF143447">
    <property type="entry name" value="AMMECR1-like"/>
    <property type="match status" value="1"/>
</dbReference>
<dbReference type="Gene3D" id="3.30.1490.150">
    <property type="entry name" value="Hypothetical protein ph0010, domain 2"/>
    <property type="match status" value="1"/>
</dbReference>
<dbReference type="NCBIfam" id="TIGR04335">
    <property type="entry name" value="AmmeMemoSam_A"/>
    <property type="match status" value="1"/>
</dbReference>
<dbReference type="InterPro" id="IPR023473">
    <property type="entry name" value="AMMECR1"/>
</dbReference>
<sequence>MSYTEAERQQLLQIARESIRCGLEKGKPCAVKLKDLPAALREKRASFVTLQKAGKLRGCIGTISAYQPLAEDVAQRAYAAAFGDSRFSPVRADELAHLDISISVLSPPEPLGFTSEADLLAKIQPQVDGLIIEEDGLHGVFLPSVWESLPNKREFLRQLKRKAGLPADYWSDAIKVSRFRTEYLSC</sequence>
<dbReference type="AlphaFoldDB" id="A0A1H4GQK1"/>
<dbReference type="InterPro" id="IPR002733">
    <property type="entry name" value="AMMECR1_domain"/>
</dbReference>
<keyword evidence="3" id="KW-1185">Reference proteome</keyword>
<dbReference type="InterPro" id="IPR036071">
    <property type="entry name" value="AMMECR1_dom_sf"/>
</dbReference>
<dbReference type="OrthoDB" id="9782820at2"/>
<name>A0A1H4GQK1_9GAMM</name>
<dbReference type="InterPro" id="IPR027623">
    <property type="entry name" value="AmmeMemoSam_A"/>
</dbReference>
<gene>
    <name evidence="2" type="ORF">SAMN05660964_03655</name>
</gene>
<dbReference type="Pfam" id="PF01871">
    <property type="entry name" value="AMMECR1"/>
    <property type="match status" value="1"/>
</dbReference>
<dbReference type="PANTHER" id="PTHR13016">
    <property type="entry name" value="AMMECR1 HOMOLOG"/>
    <property type="match status" value="1"/>
</dbReference>
<dbReference type="PROSITE" id="PS51112">
    <property type="entry name" value="AMMECR1"/>
    <property type="match status" value="1"/>
</dbReference>
<feature type="domain" description="AMMECR1" evidence="1">
    <location>
        <begin position="6"/>
        <end position="186"/>
    </location>
</feature>